<dbReference type="AlphaFoldDB" id="A0A553ZRS0"/>
<evidence type="ECO:0000256" key="1">
    <source>
        <dbReference type="SAM" id="MobiDB-lite"/>
    </source>
</evidence>
<dbReference type="Proteomes" id="UP000320888">
    <property type="component" value="Unassembled WGS sequence"/>
</dbReference>
<sequence length="122" mass="13162">MRQSTAPRPAAASGGRQTLGFEEYVRSRQGTLLRSAHRLVADPVDAQEVVGPFATLHASTGRHTRRRERGVPCGRPARTHAPRGCGLPSGTRRRSPSRPAGHSRRTAGRTPPVGCRTRPKGL</sequence>
<accession>A0A553ZRS0</accession>
<feature type="region of interest" description="Disordered" evidence="1">
    <location>
        <begin position="55"/>
        <end position="122"/>
    </location>
</feature>
<proteinExistence type="predicted"/>
<gene>
    <name evidence="2" type="ORF">FNZ23_00525</name>
</gene>
<dbReference type="EMBL" id="VKLS01000002">
    <property type="protein sequence ID" value="TSB44133.1"/>
    <property type="molecule type" value="Genomic_DNA"/>
</dbReference>
<evidence type="ECO:0000313" key="2">
    <source>
        <dbReference type="EMBL" id="TSB44133.1"/>
    </source>
</evidence>
<keyword evidence="3" id="KW-1185">Reference proteome</keyword>
<reference evidence="2 3" key="1">
    <citation type="submission" date="2019-07" db="EMBL/GenBank/DDBJ databases">
        <title>Draft genome for Streptomyces benahoarensis MZ03-48.</title>
        <authorList>
            <person name="Gonzalez-Pimentel J.L."/>
        </authorList>
    </citation>
    <scope>NUCLEOTIDE SEQUENCE [LARGE SCALE GENOMIC DNA]</scope>
    <source>
        <strain evidence="2 3">MZ03-48</strain>
    </source>
</reference>
<organism evidence="2 3">
    <name type="scientific">Streptomyces benahoarensis</name>
    <dbReference type="NCBI Taxonomy" id="2595054"/>
    <lineage>
        <taxon>Bacteria</taxon>
        <taxon>Bacillati</taxon>
        <taxon>Actinomycetota</taxon>
        <taxon>Actinomycetes</taxon>
        <taxon>Kitasatosporales</taxon>
        <taxon>Streptomycetaceae</taxon>
        <taxon>Streptomyces</taxon>
    </lineage>
</organism>
<protein>
    <submittedName>
        <fullName evidence="2">Uncharacterized protein</fullName>
    </submittedName>
</protein>
<feature type="compositionally biased region" description="Basic residues" evidence="1">
    <location>
        <begin position="91"/>
        <end position="107"/>
    </location>
</feature>
<evidence type="ECO:0000313" key="3">
    <source>
        <dbReference type="Proteomes" id="UP000320888"/>
    </source>
</evidence>
<name>A0A553ZRS0_9ACTN</name>
<comment type="caution">
    <text evidence="2">The sequence shown here is derived from an EMBL/GenBank/DDBJ whole genome shotgun (WGS) entry which is preliminary data.</text>
</comment>
<dbReference type="RefSeq" id="WP_143939523.1">
    <property type="nucleotide sequence ID" value="NZ_VKLS01000002.1"/>
</dbReference>